<comment type="catalytic activity">
    <reaction evidence="8">
        <text>L-threonyl-[protein] + ATP = O-phospho-L-threonyl-[protein] + ADP + H(+)</text>
        <dbReference type="Rhea" id="RHEA:46608"/>
        <dbReference type="Rhea" id="RHEA-COMP:11060"/>
        <dbReference type="Rhea" id="RHEA-COMP:11605"/>
        <dbReference type="ChEBI" id="CHEBI:15378"/>
        <dbReference type="ChEBI" id="CHEBI:30013"/>
        <dbReference type="ChEBI" id="CHEBI:30616"/>
        <dbReference type="ChEBI" id="CHEBI:61977"/>
        <dbReference type="ChEBI" id="CHEBI:456216"/>
        <dbReference type="EC" id="2.7.11.17"/>
    </reaction>
</comment>
<evidence type="ECO:0000256" key="3">
    <source>
        <dbReference type="ARBA" id="ARBA00022527"/>
    </source>
</evidence>
<keyword evidence="12" id="KW-1185">Reference proteome</keyword>
<dbReference type="Gene3D" id="6.10.140.620">
    <property type="match status" value="1"/>
</dbReference>
<dbReference type="GO" id="GO:0005516">
    <property type="term" value="F:calmodulin binding"/>
    <property type="evidence" value="ECO:0007669"/>
    <property type="project" value="UniProtKB-KW"/>
</dbReference>
<evidence type="ECO:0000256" key="6">
    <source>
        <dbReference type="ARBA" id="ARBA00022777"/>
    </source>
</evidence>
<comment type="catalytic activity">
    <reaction evidence="9">
        <text>L-seryl-[protein] + ATP = O-phospho-L-seryl-[protein] + ADP + H(+)</text>
        <dbReference type="Rhea" id="RHEA:17989"/>
        <dbReference type="Rhea" id="RHEA-COMP:9863"/>
        <dbReference type="Rhea" id="RHEA-COMP:11604"/>
        <dbReference type="ChEBI" id="CHEBI:15378"/>
        <dbReference type="ChEBI" id="CHEBI:29999"/>
        <dbReference type="ChEBI" id="CHEBI:30616"/>
        <dbReference type="ChEBI" id="CHEBI:83421"/>
        <dbReference type="ChEBI" id="CHEBI:456216"/>
        <dbReference type="EC" id="2.7.11.17"/>
    </reaction>
</comment>
<dbReference type="SMART" id="SM00220">
    <property type="entry name" value="S_TKc"/>
    <property type="match status" value="1"/>
</dbReference>
<dbReference type="Gene3D" id="1.10.510.10">
    <property type="entry name" value="Transferase(Phosphotransferase) domain 1"/>
    <property type="match status" value="1"/>
</dbReference>
<name>A0A8D2PDS6_ZOSLA</name>
<protein>
    <recommendedName>
        <fullName evidence="2">calcium/calmodulin-dependent protein kinase</fullName>
        <ecNumber evidence="2">2.7.11.17</ecNumber>
    </recommendedName>
</protein>
<dbReference type="Ensembl" id="ENSZLMT00000013314.1">
    <property type="protein sequence ID" value="ENSZLMP00000012953.1"/>
    <property type="gene ID" value="ENSZLMG00000009025.1"/>
</dbReference>
<keyword evidence="5" id="KW-0808">Transferase</keyword>
<keyword evidence="6" id="KW-0418">Kinase</keyword>
<dbReference type="Pfam" id="PF00069">
    <property type="entry name" value="Pkinase"/>
    <property type="match status" value="1"/>
</dbReference>
<evidence type="ECO:0000313" key="12">
    <source>
        <dbReference type="Proteomes" id="UP000694401"/>
    </source>
</evidence>
<reference evidence="11" key="1">
    <citation type="submission" date="2025-08" db="UniProtKB">
        <authorList>
            <consortium name="Ensembl"/>
        </authorList>
    </citation>
    <scope>IDENTIFICATION</scope>
</reference>
<dbReference type="AlphaFoldDB" id="A0A8D2PDS6"/>
<evidence type="ECO:0000313" key="11">
    <source>
        <dbReference type="Ensembl" id="ENSZLMP00000012953.1"/>
    </source>
</evidence>
<evidence type="ECO:0000256" key="5">
    <source>
        <dbReference type="ARBA" id="ARBA00022679"/>
    </source>
</evidence>
<dbReference type="SUPFAM" id="SSF54427">
    <property type="entry name" value="NTF2-like"/>
    <property type="match status" value="1"/>
</dbReference>
<dbReference type="PROSITE" id="PS50011">
    <property type="entry name" value="PROTEIN_KINASE_DOM"/>
    <property type="match status" value="1"/>
</dbReference>
<dbReference type="Pfam" id="PF08332">
    <property type="entry name" value="CaMKII_AD"/>
    <property type="match status" value="1"/>
</dbReference>
<dbReference type="FunFam" id="3.30.200.20:FF:000239">
    <property type="entry name" value="Calcium/calmodulin-dependent protein kinase type II subunit beta"/>
    <property type="match status" value="1"/>
</dbReference>
<evidence type="ECO:0000256" key="4">
    <source>
        <dbReference type="ARBA" id="ARBA00022553"/>
    </source>
</evidence>
<dbReference type="FunFam" id="1.10.510.10:FF:000001">
    <property type="entry name" value="Calcium/calmodulin-dependent protein kinase type II subunit delta"/>
    <property type="match status" value="1"/>
</dbReference>
<dbReference type="InterPro" id="IPR013543">
    <property type="entry name" value="Ca/CaM-dep_prot_kinase-assoc"/>
</dbReference>
<dbReference type="InterPro" id="IPR008271">
    <property type="entry name" value="Ser/Thr_kinase_AS"/>
</dbReference>
<dbReference type="PROSITE" id="PS00108">
    <property type="entry name" value="PROTEIN_KINASE_ST"/>
    <property type="match status" value="1"/>
</dbReference>
<dbReference type="Gene3D" id="3.10.450.50">
    <property type="match status" value="1"/>
</dbReference>
<dbReference type="CDD" id="cd14086">
    <property type="entry name" value="STKc_CaMKII"/>
    <property type="match status" value="1"/>
</dbReference>
<proteinExistence type="inferred from homology"/>
<dbReference type="InterPro" id="IPR000719">
    <property type="entry name" value="Prot_kinase_dom"/>
</dbReference>
<dbReference type="GO" id="GO:0005524">
    <property type="term" value="F:ATP binding"/>
    <property type="evidence" value="ECO:0007669"/>
    <property type="project" value="InterPro"/>
</dbReference>
<organism evidence="11 12">
    <name type="scientific">Zosterops lateralis melanops</name>
    <dbReference type="NCBI Taxonomy" id="1220523"/>
    <lineage>
        <taxon>Eukaryota</taxon>
        <taxon>Metazoa</taxon>
        <taxon>Chordata</taxon>
        <taxon>Craniata</taxon>
        <taxon>Vertebrata</taxon>
        <taxon>Euteleostomi</taxon>
        <taxon>Archelosauria</taxon>
        <taxon>Archosauria</taxon>
        <taxon>Dinosauria</taxon>
        <taxon>Saurischia</taxon>
        <taxon>Theropoda</taxon>
        <taxon>Coelurosauria</taxon>
        <taxon>Aves</taxon>
        <taxon>Neognathae</taxon>
        <taxon>Neoaves</taxon>
        <taxon>Telluraves</taxon>
        <taxon>Australaves</taxon>
        <taxon>Passeriformes</taxon>
        <taxon>Sylvioidea</taxon>
        <taxon>Zosteropidae</taxon>
        <taxon>Zosterops</taxon>
    </lineage>
</organism>
<dbReference type="PANTHER" id="PTHR24347">
    <property type="entry name" value="SERINE/THREONINE-PROTEIN KINASE"/>
    <property type="match status" value="1"/>
</dbReference>
<comment type="similarity">
    <text evidence="1">Belongs to the protein kinase superfamily. CAMK Ser/Thr protein kinase family. CaMK subfamily.</text>
</comment>
<evidence type="ECO:0000256" key="7">
    <source>
        <dbReference type="ARBA" id="ARBA00022860"/>
    </source>
</evidence>
<dbReference type="SUPFAM" id="SSF56112">
    <property type="entry name" value="Protein kinase-like (PK-like)"/>
    <property type="match status" value="1"/>
</dbReference>
<dbReference type="EC" id="2.7.11.17" evidence="2"/>
<feature type="domain" description="Protein kinase" evidence="10">
    <location>
        <begin position="53"/>
        <end position="311"/>
    </location>
</feature>
<evidence type="ECO:0000256" key="1">
    <source>
        <dbReference type="ARBA" id="ARBA00005354"/>
    </source>
</evidence>
<dbReference type="Proteomes" id="UP000694401">
    <property type="component" value="Unassembled WGS sequence"/>
</dbReference>
<evidence type="ECO:0000256" key="9">
    <source>
        <dbReference type="ARBA" id="ARBA00047430"/>
    </source>
</evidence>
<keyword evidence="7" id="KW-0112">Calmodulin-binding</keyword>
<dbReference type="GO" id="GO:0004683">
    <property type="term" value="F:calcium/calmodulin-dependent protein kinase activity"/>
    <property type="evidence" value="ECO:0007669"/>
    <property type="project" value="UniProtKB-EC"/>
</dbReference>
<dbReference type="FunFam" id="3.10.450.50:FF:000001">
    <property type="entry name" value="calcium/calmodulin-dependent protein kinase type II subunit gamma isoform X1"/>
    <property type="match status" value="1"/>
</dbReference>
<evidence type="ECO:0000256" key="2">
    <source>
        <dbReference type="ARBA" id="ARBA00012434"/>
    </source>
</evidence>
<dbReference type="InterPro" id="IPR032710">
    <property type="entry name" value="NTF2-like_dom_sf"/>
</dbReference>
<keyword evidence="4" id="KW-0597">Phosphoprotein</keyword>
<evidence type="ECO:0000256" key="8">
    <source>
        <dbReference type="ARBA" id="ARBA00047307"/>
    </source>
</evidence>
<evidence type="ECO:0000259" key="10">
    <source>
        <dbReference type="PROSITE" id="PS50011"/>
    </source>
</evidence>
<reference evidence="11" key="2">
    <citation type="submission" date="2025-09" db="UniProtKB">
        <authorList>
            <consortium name="Ensembl"/>
        </authorList>
    </citation>
    <scope>IDENTIFICATION</scope>
</reference>
<keyword evidence="3" id="KW-0723">Serine/threonine-protein kinase</keyword>
<dbReference type="Gene3D" id="3.30.200.20">
    <property type="entry name" value="Phosphorylase Kinase, domain 1"/>
    <property type="match status" value="1"/>
</dbReference>
<accession>A0A8D2PDS6</accession>
<dbReference type="InterPro" id="IPR011009">
    <property type="entry name" value="Kinase-like_dom_sf"/>
</dbReference>
<sequence length="496" mass="55397">MALEGAAGPSAWHGHDRAFLISVPVPGVLVAARSLYSQLGPVLTATATTVLWGVLSLSLPRGAFSVVRRCVKLCTGHEYAAKIINTKKLSARDHQKLEREARICRLLKHSNIVRLHDSISEEGFHYLVFDLVTGGELFEDIVAREYYSEADASHCIQQILEAVLHCHQMGVVHRDLKPENLLLASKCKGAAVKLADFGLAIEVQGDQQAWFGFAGTPGYLSPEVLRKEAYGKPVDIWACGVILYILLVGYPPFWDEDQHKLYQQIKAGAYDFPSPEWDTVTPEAKNLINQMLTINPAKRITAHEALKHPWVCQRSTVASMMHRQETVECLKKFNARRKLKGAILTTMLATRNFSGKGGDVPLARKQEIIKITEQLIEAVNNGDFEAYAKICDPGLTSFEPEALGNLVEGMDFHRFYFENLLSKNNKPIHTTILNPHVHVIGEDAACIAYIRLTQYIDAQGRPRTSQSEETRVWHRRDGKWQNVHFHGSGAPVAPLQ</sequence>